<name>A0ABD2QAM3_9PLAT</name>
<feature type="coiled-coil region" evidence="1">
    <location>
        <begin position="179"/>
        <end position="240"/>
    </location>
</feature>
<sequence>MDIADRLRIEHHEAITKLQEMLDNTEALLSYEFVLPQTADMNEAEAATLEYRTKLEKAREELLSKARLQYEQALKAAEEMMEAARRGEASMSEAEELMARAKQAGQLLDKLANSKLQERLEEVHSATVRAVELQMQLAKLTSWNQETEELGVLGADDSLGGLMALDISHLTPDEAIAKLQLHFHSIEEHERALRDAEERLLELKSLGLKNMDISHLETAIAEARSRFEIMRETARRSEANLSRRRDISAATNKAMDKIQTWIDDAQLLFTEESELLENNTKEANVKDKIEAVTRKHESYFVKDQKPIEDLVSELIQCEKLILELASDSKAASKYAALLALFKLTMTIHFSLRFLEKNR</sequence>
<evidence type="ECO:0000313" key="2">
    <source>
        <dbReference type="EMBL" id="KAL3315791.1"/>
    </source>
</evidence>
<accession>A0ABD2QAM3</accession>
<keyword evidence="1" id="KW-0175">Coiled coil</keyword>
<comment type="caution">
    <text evidence="2">The sequence shown here is derived from an EMBL/GenBank/DDBJ whole genome shotgun (WGS) entry which is preliminary data.</text>
</comment>
<evidence type="ECO:0000313" key="3">
    <source>
        <dbReference type="Proteomes" id="UP001626550"/>
    </source>
</evidence>
<organism evidence="2 3">
    <name type="scientific">Cichlidogyrus casuarinus</name>
    <dbReference type="NCBI Taxonomy" id="1844966"/>
    <lineage>
        <taxon>Eukaryota</taxon>
        <taxon>Metazoa</taxon>
        <taxon>Spiralia</taxon>
        <taxon>Lophotrochozoa</taxon>
        <taxon>Platyhelminthes</taxon>
        <taxon>Monogenea</taxon>
        <taxon>Monopisthocotylea</taxon>
        <taxon>Dactylogyridea</taxon>
        <taxon>Ancyrocephalidae</taxon>
        <taxon>Cichlidogyrus</taxon>
    </lineage>
</organism>
<reference evidence="2 3" key="1">
    <citation type="submission" date="2024-11" db="EMBL/GenBank/DDBJ databases">
        <title>Adaptive evolution of stress response genes in parasites aligns with host niche diversity.</title>
        <authorList>
            <person name="Hahn C."/>
            <person name="Resl P."/>
        </authorList>
    </citation>
    <scope>NUCLEOTIDE SEQUENCE [LARGE SCALE GENOMIC DNA]</scope>
    <source>
        <strain evidence="2">EGGRZ-B1_66</strain>
        <tissue evidence="2">Body</tissue>
    </source>
</reference>
<dbReference type="Proteomes" id="UP001626550">
    <property type="component" value="Unassembled WGS sequence"/>
</dbReference>
<dbReference type="EMBL" id="JBJKFK010000664">
    <property type="protein sequence ID" value="KAL3315791.1"/>
    <property type="molecule type" value="Genomic_DNA"/>
</dbReference>
<gene>
    <name evidence="2" type="ORF">Ciccas_005570</name>
</gene>
<proteinExistence type="predicted"/>
<feature type="coiled-coil region" evidence="1">
    <location>
        <begin position="4"/>
        <end position="114"/>
    </location>
</feature>
<protein>
    <submittedName>
        <fullName evidence="2">Uncharacterized protein</fullName>
    </submittedName>
</protein>
<dbReference type="AlphaFoldDB" id="A0ABD2QAM3"/>
<evidence type="ECO:0000256" key="1">
    <source>
        <dbReference type="SAM" id="Coils"/>
    </source>
</evidence>
<keyword evidence="3" id="KW-1185">Reference proteome</keyword>